<dbReference type="OrthoDB" id="4025909at2759"/>
<evidence type="ECO:0000313" key="3">
    <source>
        <dbReference type="EMBL" id="CCG23983.1"/>
    </source>
</evidence>
<evidence type="ECO:0000256" key="1">
    <source>
        <dbReference type="SAM" id="Coils"/>
    </source>
</evidence>
<feature type="coiled-coil region" evidence="1">
    <location>
        <begin position="330"/>
        <end position="357"/>
    </location>
</feature>
<dbReference type="RefSeq" id="XP_003870114.1">
    <property type="nucleotide sequence ID" value="XM_003870065.1"/>
</dbReference>
<dbReference type="KEGG" id="cot:CORT_0E03960"/>
<dbReference type="HOGENOM" id="CLU_765034_0_0_1"/>
<accession>H8X755</accession>
<sequence>MSLRGVCLMGIGVPVYPGCNEFELIYNCLIAIPYNLRAEYLKSNGTQIRTLQGELGNENSSQVNVCIEKVYQIQADGRRTHVSNVKSVKSQSKTTDKNEPDKHCGEESIIFAEAESILPASKEPVNTIKPDTFSAKRVHCIGENMTASLKDYNKEPIIIPISGAPRLQIGKRNKWDILYATKIKPFLPTFWQGSLPSGRNPTFVHVRMEIARITGLNKKSKSACEDEMRYYDEMVHFHLLFDEDDPRVKTRNELESKLYIRVMSLYYIVMSSIPDSIETDWVYEFGAQHDAEKLPKFGKIANGVFKFLTQLVKQWDKLPVSKIRFIGQVNQTLEIMLAEIEKEIEKVVKAVEEINHGEPDVS</sequence>
<feature type="compositionally biased region" description="Basic and acidic residues" evidence="2">
    <location>
        <begin position="94"/>
        <end position="103"/>
    </location>
</feature>
<feature type="region of interest" description="Disordered" evidence="2">
    <location>
        <begin position="82"/>
        <end position="103"/>
    </location>
</feature>
<evidence type="ECO:0000313" key="4">
    <source>
        <dbReference type="Proteomes" id="UP000005018"/>
    </source>
</evidence>
<gene>
    <name evidence="3" type="ORF">CORT_0E03960</name>
</gene>
<evidence type="ECO:0000256" key="2">
    <source>
        <dbReference type="SAM" id="MobiDB-lite"/>
    </source>
</evidence>
<organism evidence="3 4">
    <name type="scientific">Candida orthopsilosis (strain 90-125)</name>
    <name type="common">Yeast</name>
    <dbReference type="NCBI Taxonomy" id="1136231"/>
    <lineage>
        <taxon>Eukaryota</taxon>
        <taxon>Fungi</taxon>
        <taxon>Dikarya</taxon>
        <taxon>Ascomycota</taxon>
        <taxon>Saccharomycotina</taxon>
        <taxon>Pichiomycetes</taxon>
        <taxon>Debaryomycetaceae</taxon>
        <taxon>Candida/Lodderomyces clade</taxon>
        <taxon>Candida</taxon>
    </lineage>
</organism>
<feature type="compositionally biased region" description="Low complexity" evidence="2">
    <location>
        <begin position="82"/>
        <end position="93"/>
    </location>
</feature>
<protein>
    <submittedName>
        <fullName evidence="3">Uncharacterized protein</fullName>
    </submittedName>
</protein>
<proteinExistence type="predicted"/>
<keyword evidence="4" id="KW-1185">Reference proteome</keyword>
<dbReference type="GeneID" id="14541045"/>
<reference evidence="3 4" key="1">
    <citation type="journal article" date="2012" name="PLoS ONE">
        <title>Sequence and analysis of the genome of the pathogenic yeast Candida orthopsilosis.</title>
        <authorList>
            <person name="Riccombeni A."/>
            <person name="Vidanes G."/>
            <person name="Proux-Wera E."/>
            <person name="Wolfe K.H."/>
            <person name="Butler G."/>
        </authorList>
    </citation>
    <scope>NUCLEOTIDE SEQUENCE [LARGE SCALE GENOMIC DNA]</scope>
    <source>
        <strain evidence="3 4">Co 90-125</strain>
    </source>
</reference>
<dbReference type="EMBL" id="HE681723">
    <property type="protein sequence ID" value="CCG23983.1"/>
    <property type="molecule type" value="Genomic_DNA"/>
</dbReference>
<dbReference type="Proteomes" id="UP000005018">
    <property type="component" value="Chromosome 5"/>
</dbReference>
<keyword evidence="1" id="KW-0175">Coiled coil</keyword>
<dbReference type="AlphaFoldDB" id="H8X755"/>
<name>H8X755_CANO9</name>